<dbReference type="Gene3D" id="1.25.40.10">
    <property type="entry name" value="Tetratricopeptide repeat domain"/>
    <property type="match status" value="2"/>
</dbReference>
<keyword evidence="6" id="KW-1185">Reference proteome</keyword>
<keyword evidence="4" id="KW-1133">Transmembrane helix</keyword>
<reference evidence="5" key="2">
    <citation type="journal article" date="2021" name="Data Brief">
        <title>Draft genome sequence data of the facultative, thermophilic, xylanolytic bacterium Paenibacillus sp. strain DA-C8.</title>
        <authorList>
            <person name="Chhe C."/>
            <person name="Uke A."/>
            <person name="Baramee S."/>
            <person name="Ungkulpasvich U."/>
            <person name="Tachaapaikoon C."/>
            <person name="Pason P."/>
            <person name="Waeonukul R."/>
            <person name="Ratanakhanokchai K."/>
            <person name="Kosugi A."/>
        </authorList>
    </citation>
    <scope>NUCLEOTIDE SEQUENCE</scope>
    <source>
        <strain evidence="5">DA-C8</strain>
    </source>
</reference>
<dbReference type="InterPro" id="IPR011990">
    <property type="entry name" value="TPR-like_helical_dom_sf"/>
</dbReference>
<dbReference type="PANTHER" id="PTHR45586">
    <property type="entry name" value="TPR REPEAT-CONTAINING PROTEIN PA4667"/>
    <property type="match status" value="1"/>
</dbReference>
<gene>
    <name evidence="5" type="ORF">PRECH8_04670</name>
</gene>
<protein>
    <recommendedName>
        <fullName evidence="7">Tetratricopeptide repeat-containing protein</fullName>
    </recommendedName>
</protein>
<dbReference type="EMBL" id="BMAQ01000003">
    <property type="protein sequence ID" value="GFR37171.1"/>
    <property type="molecule type" value="Genomic_DNA"/>
</dbReference>
<feature type="transmembrane region" description="Helical" evidence="4">
    <location>
        <begin position="7"/>
        <end position="24"/>
    </location>
</feature>
<dbReference type="Pfam" id="PF14559">
    <property type="entry name" value="TPR_19"/>
    <property type="match status" value="1"/>
</dbReference>
<proteinExistence type="predicted"/>
<dbReference type="InterPro" id="IPR051012">
    <property type="entry name" value="CellSynth/LPSAsmb/PSIAsmb"/>
</dbReference>
<organism evidence="5 6">
    <name type="scientific">Insulibacter thermoxylanivorax</name>
    <dbReference type="NCBI Taxonomy" id="2749268"/>
    <lineage>
        <taxon>Bacteria</taxon>
        <taxon>Bacillati</taxon>
        <taxon>Bacillota</taxon>
        <taxon>Bacilli</taxon>
        <taxon>Bacillales</taxon>
        <taxon>Paenibacillaceae</taxon>
        <taxon>Insulibacter</taxon>
    </lineage>
</organism>
<accession>A0A916QET1</accession>
<evidence type="ECO:0000256" key="3">
    <source>
        <dbReference type="PROSITE-ProRule" id="PRU00339"/>
    </source>
</evidence>
<evidence type="ECO:0008006" key="7">
    <source>
        <dbReference type="Google" id="ProtNLM"/>
    </source>
</evidence>
<dbReference type="AlphaFoldDB" id="A0A916QET1"/>
<keyword evidence="4" id="KW-0812">Transmembrane</keyword>
<keyword evidence="4" id="KW-0472">Membrane</keyword>
<feature type="repeat" description="TPR" evidence="3">
    <location>
        <begin position="185"/>
        <end position="218"/>
    </location>
</feature>
<name>A0A916QET1_9BACL</name>
<dbReference type="PROSITE" id="PS50005">
    <property type="entry name" value="TPR"/>
    <property type="match status" value="1"/>
</dbReference>
<keyword evidence="2 3" id="KW-0802">TPR repeat</keyword>
<evidence type="ECO:0000256" key="4">
    <source>
        <dbReference type="SAM" id="Phobius"/>
    </source>
</evidence>
<comment type="caution">
    <text evidence="5">The sequence shown here is derived from an EMBL/GenBank/DDBJ whole genome shotgun (WGS) entry which is preliminary data.</text>
</comment>
<evidence type="ECO:0000313" key="6">
    <source>
        <dbReference type="Proteomes" id="UP000654993"/>
    </source>
</evidence>
<sequence>MPPIVKALLPVVVVVAVVIIAFRLHVLLGIGLIAGIIGWSVYANRAIIYATRANMAFSRGEEQAALELMEKAHKTKRALPQHMTGYAFLLNRLGQPERAEELLQDLLKKNLPDDIRILAAVHLATSNWLQGRKDEATELLEALYPEFKNTQLYGTLGYYKLLRGDDLEETLKFNQEAYEYNSDDLTIIDNMAQNYYFLGRYEEAREMYDKLMEKQPKSADSYYFYAQTLKALGRLDEAREMIAEAKGRKLALVTPLTDEDIHKLAEELGAEAVANE</sequence>
<reference evidence="5" key="1">
    <citation type="submission" date="2020-08" db="EMBL/GenBank/DDBJ databases">
        <authorList>
            <person name="Uke A."/>
            <person name="Chhe C."/>
            <person name="Baramee S."/>
            <person name="Kosugi A."/>
        </authorList>
    </citation>
    <scope>NUCLEOTIDE SEQUENCE</scope>
    <source>
        <strain evidence="5">DA-C8</strain>
    </source>
</reference>
<evidence type="ECO:0000256" key="1">
    <source>
        <dbReference type="ARBA" id="ARBA00022737"/>
    </source>
</evidence>
<dbReference type="InterPro" id="IPR019734">
    <property type="entry name" value="TPR_rpt"/>
</dbReference>
<dbReference type="PANTHER" id="PTHR45586:SF1">
    <property type="entry name" value="LIPOPOLYSACCHARIDE ASSEMBLY PROTEIN B"/>
    <property type="match status" value="1"/>
</dbReference>
<evidence type="ECO:0000313" key="5">
    <source>
        <dbReference type="EMBL" id="GFR37171.1"/>
    </source>
</evidence>
<dbReference type="Proteomes" id="UP000654993">
    <property type="component" value="Unassembled WGS sequence"/>
</dbReference>
<feature type="transmembrane region" description="Helical" evidence="4">
    <location>
        <begin position="30"/>
        <end position="50"/>
    </location>
</feature>
<evidence type="ECO:0000256" key="2">
    <source>
        <dbReference type="ARBA" id="ARBA00022803"/>
    </source>
</evidence>
<dbReference type="SUPFAM" id="SSF48452">
    <property type="entry name" value="TPR-like"/>
    <property type="match status" value="1"/>
</dbReference>
<keyword evidence="1" id="KW-0677">Repeat</keyword>
<dbReference type="Pfam" id="PF13432">
    <property type="entry name" value="TPR_16"/>
    <property type="match status" value="1"/>
</dbReference>
<dbReference type="RefSeq" id="WP_200965453.1">
    <property type="nucleotide sequence ID" value="NZ_BMAQ01000003.1"/>
</dbReference>